<dbReference type="Proteomes" id="UP000316184">
    <property type="component" value="Unassembled WGS sequence"/>
</dbReference>
<comment type="caution">
    <text evidence="1">The sequence shown here is derived from an EMBL/GenBank/DDBJ whole genome shotgun (WGS) entry which is preliminary data.</text>
</comment>
<sequence length="99" mass="10914">MGTLIGLLLFAAVLLWVASERVLSRFQRAGRGAESVRRELAGRGPGDGTVDVTVWRAHPLTDHMIKEIALSKGYRFVLETSTNGSRVLRFARPRTKGAH</sequence>
<evidence type="ECO:0000313" key="1">
    <source>
        <dbReference type="EMBL" id="TWG08339.1"/>
    </source>
</evidence>
<proteinExistence type="predicted"/>
<name>A0A561V9P4_9PSEU</name>
<organism evidence="1 2">
    <name type="scientific">Saccharopolyspora dendranthemae</name>
    <dbReference type="NCBI Taxonomy" id="1181886"/>
    <lineage>
        <taxon>Bacteria</taxon>
        <taxon>Bacillati</taxon>
        <taxon>Actinomycetota</taxon>
        <taxon>Actinomycetes</taxon>
        <taxon>Pseudonocardiales</taxon>
        <taxon>Pseudonocardiaceae</taxon>
        <taxon>Saccharopolyspora</taxon>
    </lineage>
</organism>
<keyword evidence="2" id="KW-1185">Reference proteome</keyword>
<dbReference type="AlphaFoldDB" id="A0A561V9P4"/>
<protein>
    <submittedName>
        <fullName evidence="1">Uncharacterized protein</fullName>
    </submittedName>
</protein>
<gene>
    <name evidence="1" type="ORF">FHU35_11958</name>
</gene>
<dbReference type="EMBL" id="VIWX01000001">
    <property type="protein sequence ID" value="TWG08339.1"/>
    <property type="molecule type" value="Genomic_DNA"/>
</dbReference>
<evidence type="ECO:0000313" key="2">
    <source>
        <dbReference type="Proteomes" id="UP000316184"/>
    </source>
</evidence>
<reference evidence="1 2" key="1">
    <citation type="submission" date="2019-06" db="EMBL/GenBank/DDBJ databases">
        <title>Sequencing the genomes of 1000 actinobacteria strains.</title>
        <authorList>
            <person name="Klenk H.-P."/>
        </authorList>
    </citation>
    <scope>NUCLEOTIDE SEQUENCE [LARGE SCALE GENOMIC DNA]</scope>
    <source>
        <strain evidence="1 2">DSM 46699</strain>
    </source>
</reference>
<accession>A0A561V9P4</accession>